<feature type="compositionally biased region" description="Basic and acidic residues" evidence="1">
    <location>
        <begin position="11"/>
        <end position="31"/>
    </location>
</feature>
<evidence type="ECO:0000313" key="2">
    <source>
        <dbReference type="EMBL" id="TGJ69714.1"/>
    </source>
</evidence>
<reference evidence="2 3" key="1">
    <citation type="submission" date="2019-03" db="EMBL/GenBank/DDBJ databases">
        <title>Nematode-trapping fungi genome.</title>
        <authorList>
            <person name="Vidal-Diez De Ulzurrun G."/>
        </authorList>
    </citation>
    <scope>NUCLEOTIDE SEQUENCE [LARGE SCALE GENOMIC DNA]</scope>
    <source>
        <strain evidence="2 3">TWF154</strain>
    </source>
</reference>
<feature type="region of interest" description="Disordered" evidence="1">
    <location>
        <begin position="69"/>
        <end position="156"/>
    </location>
</feature>
<dbReference type="Proteomes" id="UP000297595">
    <property type="component" value="Unassembled WGS sequence"/>
</dbReference>
<feature type="compositionally biased region" description="Basic residues" evidence="1">
    <location>
        <begin position="139"/>
        <end position="156"/>
    </location>
</feature>
<name>A0A8H2E5C8_ORBOL</name>
<dbReference type="AlphaFoldDB" id="A0A8H2E5C8"/>
<feature type="compositionally biased region" description="Basic residues" evidence="1">
    <location>
        <begin position="99"/>
        <end position="110"/>
    </location>
</feature>
<proteinExistence type="predicted"/>
<accession>A0A8H2E5C8</accession>
<evidence type="ECO:0000313" key="3">
    <source>
        <dbReference type="Proteomes" id="UP000297595"/>
    </source>
</evidence>
<feature type="region of interest" description="Disordered" evidence="1">
    <location>
        <begin position="1"/>
        <end position="31"/>
    </location>
</feature>
<gene>
    <name evidence="2" type="ORF">EYR41_005734</name>
</gene>
<feature type="compositionally biased region" description="Low complexity" evidence="1">
    <location>
        <begin position="111"/>
        <end position="131"/>
    </location>
</feature>
<evidence type="ECO:0000256" key="1">
    <source>
        <dbReference type="SAM" id="MobiDB-lite"/>
    </source>
</evidence>
<protein>
    <submittedName>
        <fullName evidence="2">Uncharacterized protein</fullName>
    </submittedName>
</protein>
<dbReference type="EMBL" id="SOZJ01000003">
    <property type="protein sequence ID" value="TGJ69714.1"/>
    <property type="molecule type" value="Genomic_DNA"/>
</dbReference>
<feature type="compositionally biased region" description="Acidic residues" evidence="1">
    <location>
        <begin position="1"/>
        <end position="10"/>
    </location>
</feature>
<organism evidence="2 3">
    <name type="scientific">Orbilia oligospora</name>
    <name type="common">Nematode-trapping fungus</name>
    <name type="synonym">Arthrobotrys oligospora</name>
    <dbReference type="NCBI Taxonomy" id="2813651"/>
    <lineage>
        <taxon>Eukaryota</taxon>
        <taxon>Fungi</taxon>
        <taxon>Dikarya</taxon>
        <taxon>Ascomycota</taxon>
        <taxon>Pezizomycotina</taxon>
        <taxon>Orbiliomycetes</taxon>
        <taxon>Orbiliales</taxon>
        <taxon>Orbiliaceae</taxon>
        <taxon>Orbilia</taxon>
    </lineage>
</organism>
<sequence>MQRPVEDEEGREVLSRYFHDKTPPRNPDHQRYSRMLDQAEKELYDLLPGSSTPPDKSLLNVSKEQFREMGYIVKSPDPANPPRSRRLKREPPQSTSKVVKSKARVPKASKSKISTSKTYPSTSKISKPSKPSKADSNHARRKLPVRGKNTQHRAKI</sequence>
<comment type="caution">
    <text evidence="2">The sequence shown here is derived from an EMBL/GenBank/DDBJ whole genome shotgun (WGS) entry which is preliminary data.</text>
</comment>